<dbReference type="RefSeq" id="WP_217682580.1">
    <property type="nucleotide sequence ID" value="NZ_JAHRGL010000049.1"/>
</dbReference>
<dbReference type="Proteomes" id="UP000813068">
    <property type="component" value="Unassembled WGS sequence"/>
</dbReference>
<dbReference type="Pfam" id="PF00580">
    <property type="entry name" value="UvrD-helicase"/>
    <property type="match status" value="1"/>
</dbReference>
<dbReference type="InterPro" id="IPR000212">
    <property type="entry name" value="DNA_helicase_UvrD/REP"/>
</dbReference>
<comment type="catalytic activity">
    <reaction evidence="6">
        <text>Couples ATP hydrolysis with the unwinding of duplex DNA by translocating in the 3'-5' direction.</text>
        <dbReference type="EC" id="5.6.2.4"/>
    </reaction>
</comment>
<feature type="domain" description="NERD" evidence="10">
    <location>
        <begin position="15"/>
        <end position="111"/>
    </location>
</feature>
<keyword evidence="3 12" id="KW-0347">Helicase</keyword>
<comment type="catalytic activity">
    <reaction evidence="8">
        <text>ATP + H2O = ADP + phosphate + H(+)</text>
        <dbReference type="Rhea" id="RHEA:13065"/>
        <dbReference type="ChEBI" id="CHEBI:15377"/>
        <dbReference type="ChEBI" id="CHEBI:15378"/>
        <dbReference type="ChEBI" id="CHEBI:30616"/>
        <dbReference type="ChEBI" id="CHEBI:43474"/>
        <dbReference type="ChEBI" id="CHEBI:456216"/>
        <dbReference type="EC" id="5.6.2.4"/>
    </reaction>
</comment>
<dbReference type="PANTHER" id="PTHR11070">
    <property type="entry name" value="UVRD / RECB / PCRA DNA HELICASE FAMILY MEMBER"/>
    <property type="match status" value="1"/>
</dbReference>
<sequence length="620" mass="68420">MATLLTSLNGCPATSGERKVASLFDRLLDEDYLCWFDVPLGPRGQRPDFTLLHPLRGILLLEVKDWKLSTLHKLDRKQATLMLPSGPKQASNPLEQVRQYCHVLAGLLQRDPQLVHRDGPRQGQLLLPWGHGVILTQISRAQFDAAGLGEAMNPSQVICKDELGEDQDPEALQTRLWDMFTVAFPCHLGPAQVDRVRWHLFPELRLRSSQQSLFEDAPDPGQPPAAAPDLIRIMDLQQEQLARNLGEGHRVIHGVAGSGKTMILGYRALHLARLLHTPILVLCFNKALAARLALQMDGHGVGEKVQVRHFHAWCGELLRRHGLPLPQARGGANAYNEQLVSRTLEAVAAGQIPTGQYGAILIDEGHDFAPEWFQLATQQVDPASQSLLVLYDDAQSLYRRRKFSFSSVGIQARGRTTILRLNYRNTAEILQVAARFAGDGLAEQTAEEDGIPRVPPQSVGRHGPQPLWRECADEAAELAAVAAFLRERRAGLDSWGQLAVLVRTNADCEKVRDHLQRVGIPAGLLAQKDAQAALVEDSVKVLTLHASKGLEFEAVAIPFVGRLPHPKVESVDDESRVLYVGMTRSLEHLLLTASQDSAFSQRLRTILAPGTQPIEEAVCP</sequence>
<evidence type="ECO:0000313" key="12">
    <source>
        <dbReference type="EMBL" id="MBV2134142.1"/>
    </source>
</evidence>
<evidence type="ECO:0000256" key="5">
    <source>
        <dbReference type="ARBA" id="ARBA00023235"/>
    </source>
</evidence>
<dbReference type="Pfam" id="PF08378">
    <property type="entry name" value="NERD"/>
    <property type="match status" value="1"/>
</dbReference>
<comment type="caution">
    <text evidence="12">The sequence shown here is derived from an EMBL/GenBank/DDBJ whole genome shotgun (WGS) entry which is preliminary data.</text>
</comment>
<dbReference type="InterPro" id="IPR014017">
    <property type="entry name" value="DNA_helicase_UvrD-like_C"/>
</dbReference>
<evidence type="ECO:0000256" key="3">
    <source>
        <dbReference type="ARBA" id="ARBA00022806"/>
    </source>
</evidence>
<keyword evidence="2" id="KW-0378">Hydrolase</keyword>
<evidence type="ECO:0000259" key="10">
    <source>
        <dbReference type="Pfam" id="PF08378"/>
    </source>
</evidence>
<evidence type="ECO:0000256" key="7">
    <source>
        <dbReference type="ARBA" id="ARBA00034808"/>
    </source>
</evidence>
<evidence type="ECO:0000256" key="8">
    <source>
        <dbReference type="ARBA" id="ARBA00048988"/>
    </source>
</evidence>
<gene>
    <name evidence="12" type="ORF">KRX52_15290</name>
</gene>
<evidence type="ECO:0000256" key="4">
    <source>
        <dbReference type="ARBA" id="ARBA00022840"/>
    </source>
</evidence>
<evidence type="ECO:0000313" key="13">
    <source>
        <dbReference type="Proteomes" id="UP000813068"/>
    </source>
</evidence>
<dbReference type="EMBL" id="JAHRGL010000049">
    <property type="protein sequence ID" value="MBV2134142.1"/>
    <property type="molecule type" value="Genomic_DNA"/>
</dbReference>
<evidence type="ECO:0000256" key="6">
    <source>
        <dbReference type="ARBA" id="ARBA00034617"/>
    </source>
</evidence>
<feature type="domain" description="UvrD-like helicase C-terminal" evidence="11">
    <location>
        <begin position="526"/>
        <end position="594"/>
    </location>
</feature>
<keyword evidence="1" id="KW-0547">Nucleotide-binding</keyword>
<evidence type="ECO:0000259" key="9">
    <source>
        <dbReference type="Pfam" id="PF00580"/>
    </source>
</evidence>
<dbReference type="PANTHER" id="PTHR11070:SF45">
    <property type="entry name" value="DNA 3'-5' HELICASE"/>
    <property type="match status" value="1"/>
</dbReference>
<organism evidence="12 13">
    <name type="scientific">Geopseudomonas aromaticivorans</name>
    <dbReference type="NCBI Taxonomy" id="2849492"/>
    <lineage>
        <taxon>Bacteria</taxon>
        <taxon>Pseudomonadati</taxon>
        <taxon>Pseudomonadota</taxon>
        <taxon>Gammaproteobacteria</taxon>
        <taxon>Pseudomonadales</taxon>
        <taxon>Pseudomonadaceae</taxon>
        <taxon>Geopseudomonas</taxon>
    </lineage>
</organism>
<evidence type="ECO:0000259" key="11">
    <source>
        <dbReference type="Pfam" id="PF13361"/>
    </source>
</evidence>
<keyword evidence="5" id="KW-0413">Isomerase</keyword>
<protein>
    <recommendedName>
        <fullName evidence="7">DNA 3'-5' helicase</fullName>
        <ecNumber evidence="7">5.6.2.4</ecNumber>
    </recommendedName>
</protein>
<dbReference type="InterPro" id="IPR011528">
    <property type="entry name" value="NERD"/>
</dbReference>
<name>A0ABS6MZ96_9GAMM</name>
<keyword evidence="4" id="KW-0067">ATP-binding</keyword>
<evidence type="ECO:0000256" key="1">
    <source>
        <dbReference type="ARBA" id="ARBA00022741"/>
    </source>
</evidence>
<accession>A0ABS6MZ96</accession>
<evidence type="ECO:0000256" key="2">
    <source>
        <dbReference type="ARBA" id="ARBA00022801"/>
    </source>
</evidence>
<proteinExistence type="predicted"/>
<reference evidence="12 13" key="1">
    <citation type="submission" date="2021-06" db="EMBL/GenBank/DDBJ databases">
        <title>Differences between aerobic and microaerobic xylene degrading microbial communities.</title>
        <authorList>
            <person name="Banerjee S."/>
            <person name="Tancsics A."/>
        </authorList>
    </citation>
    <scope>NUCLEOTIDE SEQUENCE [LARGE SCALE GENOMIC DNA]</scope>
    <source>
        <strain evidence="12 13">MAP12</strain>
    </source>
</reference>
<dbReference type="InterPro" id="IPR014016">
    <property type="entry name" value="UvrD-like_ATP-bd"/>
</dbReference>
<dbReference type="GO" id="GO:0004386">
    <property type="term" value="F:helicase activity"/>
    <property type="evidence" value="ECO:0007669"/>
    <property type="project" value="UniProtKB-KW"/>
</dbReference>
<keyword evidence="13" id="KW-1185">Reference proteome</keyword>
<dbReference type="Pfam" id="PF13361">
    <property type="entry name" value="UvrD_C"/>
    <property type="match status" value="1"/>
</dbReference>
<feature type="domain" description="UvrD-like helicase ATP-binding" evidence="9">
    <location>
        <begin position="237"/>
        <end position="345"/>
    </location>
</feature>
<dbReference type="EC" id="5.6.2.4" evidence="7"/>